<name>A0A8J3D3T9_9BACT</name>
<dbReference type="GO" id="GO:0003677">
    <property type="term" value="F:DNA binding"/>
    <property type="evidence" value="ECO:0007669"/>
    <property type="project" value="InterPro"/>
</dbReference>
<dbReference type="PROSITE" id="PS50930">
    <property type="entry name" value="HTH_LYTTR"/>
    <property type="match status" value="1"/>
</dbReference>
<dbReference type="Proteomes" id="UP000598271">
    <property type="component" value="Unassembled WGS sequence"/>
</dbReference>
<keyword evidence="3" id="KW-1185">Reference proteome</keyword>
<evidence type="ECO:0000313" key="2">
    <source>
        <dbReference type="EMBL" id="GHB78162.1"/>
    </source>
</evidence>
<protein>
    <recommendedName>
        <fullName evidence="1">HTH LytTR-type domain-containing protein</fullName>
    </recommendedName>
</protein>
<dbReference type="RefSeq" id="WP_189565848.1">
    <property type="nucleotide sequence ID" value="NZ_BMXF01000003.1"/>
</dbReference>
<proteinExistence type="predicted"/>
<comment type="caution">
    <text evidence="2">The sequence shown here is derived from an EMBL/GenBank/DDBJ whole genome shotgun (WGS) entry which is preliminary data.</text>
</comment>
<dbReference type="EMBL" id="BMXF01000003">
    <property type="protein sequence ID" value="GHB78162.1"/>
    <property type="molecule type" value="Genomic_DNA"/>
</dbReference>
<gene>
    <name evidence="2" type="ORF">GCM10007390_35490</name>
</gene>
<dbReference type="InterPro" id="IPR007492">
    <property type="entry name" value="LytTR_DNA-bd_dom"/>
</dbReference>
<evidence type="ECO:0000313" key="3">
    <source>
        <dbReference type="Proteomes" id="UP000598271"/>
    </source>
</evidence>
<accession>A0A8J3D3T9</accession>
<dbReference type="Pfam" id="PF04397">
    <property type="entry name" value="LytTR"/>
    <property type="match status" value="1"/>
</dbReference>
<feature type="domain" description="HTH LytTR-type" evidence="1">
    <location>
        <begin position="23"/>
        <end position="110"/>
    </location>
</feature>
<organism evidence="2 3">
    <name type="scientific">Persicitalea jodogahamensis</name>
    <dbReference type="NCBI Taxonomy" id="402147"/>
    <lineage>
        <taxon>Bacteria</taxon>
        <taxon>Pseudomonadati</taxon>
        <taxon>Bacteroidota</taxon>
        <taxon>Cytophagia</taxon>
        <taxon>Cytophagales</taxon>
        <taxon>Spirosomataceae</taxon>
        <taxon>Persicitalea</taxon>
    </lineage>
</organism>
<sequence>MAVTALLNTFEQVPIGAYKRAYPNEILSCQGDRNYTHIYLTNDRKVLVSLTLGVLESRLASSHFLRLTRGWLVNKYHIRDFDGTSVTLSNGQTVEVARRRRHEVYLSLNMS</sequence>
<evidence type="ECO:0000259" key="1">
    <source>
        <dbReference type="PROSITE" id="PS50930"/>
    </source>
</evidence>
<dbReference type="Gene3D" id="2.40.50.1020">
    <property type="entry name" value="LytTr DNA-binding domain"/>
    <property type="match status" value="1"/>
</dbReference>
<dbReference type="SMART" id="SM00850">
    <property type="entry name" value="LytTR"/>
    <property type="match status" value="1"/>
</dbReference>
<dbReference type="AlphaFoldDB" id="A0A8J3D3T9"/>
<reference evidence="2 3" key="1">
    <citation type="journal article" date="2014" name="Int. J. Syst. Evol. Microbiol.">
        <title>Complete genome sequence of Corynebacterium casei LMG S-19264T (=DSM 44701T), isolated from a smear-ripened cheese.</title>
        <authorList>
            <consortium name="US DOE Joint Genome Institute (JGI-PGF)"/>
            <person name="Walter F."/>
            <person name="Albersmeier A."/>
            <person name="Kalinowski J."/>
            <person name="Ruckert C."/>
        </authorList>
    </citation>
    <scope>NUCLEOTIDE SEQUENCE [LARGE SCALE GENOMIC DNA]</scope>
    <source>
        <strain evidence="2 3">KCTC 12866</strain>
    </source>
</reference>